<dbReference type="OrthoDB" id="6264309at2759"/>
<dbReference type="CDD" id="cd00063">
    <property type="entry name" value="FN3"/>
    <property type="match status" value="1"/>
</dbReference>
<feature type="domain" description="Fibronectin type-III" evidence="2">
    <location>
        <begin position="2"/>
        <end position="96"/>
    </location>
</feature>
<evidence type="ECO:0000313" key="4">
    <source>
        <dbReference type="Proteomes" id="UP000281553"/>
    </source>
</evidence>
<evidence type="ECO:0000313" key="3">
    <source>
        <dbReference type="EMBL" id="VDK74350.1"/>
    </source>
</evidence>
<dbReference type="InterPro" id="IPR013783">
    <property type="entry name" value="Ig-like_fold"/>
</dbReference>
<name>A0A3P6T3I2_DIBLA</name>
<accession>A0A3P6T3I2</accession>
<dbReference type="PRINTS" id="PR00014">
    <property type="entry name" value="FNTYPEIII"/>
</dbReference>
<dbReference type="Pfam" id="PF00041">
    <property type="entry name" value="fn3"/>
    <property type="match status" value="1"/>
</dbReference>
<reference evidence="3 4" key="1">
    <citation type="submission" date="2018-11" db="EMBL/GenBank/DDBJ databases">
        <authorList>
            <consortium name="Pathogen Informatics"/>
        </authorList>
    </citation>
    <scope>NUCLEOTIDE SEQUENCE [LARGE SCALE GENOMIC DNA]</scope>
</reference>
<proteinExistence type="predicted"/>
<organism evidence="3 4">
    <name type="scientific">Dibothriocephalus latus</name>
    <name type="common">Fish tapeworm</name>
    <name type="synonym">Diphyllobothrium latum</name>
    <dbReference type="NCBI Taxonomy" id="60516"/>
    <lineage>
        <taxon>Eukaryota</taxon>
        <taxon>Metazoa</taxon>
        <taxon>Spiralia</taxon>
        <taxon>Lophotrochozoa</taxon>
        <taxon>Platyhelminthes</taxon>
        <taxon>Cestoda</taxon>
        <taxon>Eucestoda</taxon>
        <taxon>Diphyllobothriidea</taxon>
        <taxon>Diphyllobothriidae</taxon>
        <taxon>Dibothriocephalus</taxon>
    </lineage>
</organism>
<evidence type="ECO:0000259" key="2">
    <source>
        <dbReference type="PROSITE" id="PS50853"/>
    </source>
</evidence>
<dbReference type="Gene3D" id="2.60.40.10">
    <property type="entry name" value="Immunoglobulins"/>
    <property type="match status" value="1"/>
</dbReference>
<dbReference type="SMART" id="SM00060">
    <property type="entry name" value="FN3"/>
    <property type="match status" value="1"/>
</dbReference>
<dbReference type="PROSITE" id="PS50853">
    <property type="entry name" value="FN3"/>
    <property type="match status" value="1"/>
</dbReference>
<dbReference type="InterPro" id="IPR003961">
    <property type="entry name" value="FN3_dom"/>
</dbReference>
<keyword evidence="4" id="KW-1185">Reference proteome</keyword>
<gene>
    <name evidence="3" type="ORF">DILT_LOCUS2574</name>
</gene>
<dbReference type="AlphaFoldDB" id="A0A3P6T3I2"/>
<dbReference type="InterPro" id="IPR036116">
    <property type="entry name" value="FN3_sf"/>
</dbReference>
<evidence type="ECO:0000256" key="1">
    <source>
        <dbReference type="ARBA" id="ARBA00022737"/>
    </source>
</evidence>
<dbReference type="EMBL" id="UYRU01042302">
    <property type="protein sequence ID" value="VDK74350.1"/>
    <property type="molecule type" value="Genomic_DNA"/>
</dbReference>
<dbReference type="Proteomes" id="UP000281553">
    <property type="component" value="Unassembled WGS sequence"/>
</dbReference>
<dbReference type="SUPFAM" id="SSF49265">
    <property type="entry name" value="Fibronectin type III"/>
    <property type="match status" value="1"/>
</dbReference>
<sequence>MPPQDVRLQVTGKTSLQIAWSPPLKTNGKILGYKVYYTTRKGYPISARQVKRSANQKIHLQDLLANATYIVSVSAYNAAGDGPISDDVSVLITPGACGAGCVHNDDFGMDLDDSYLVYLTMIADHANQYDYGQEDDDNC</sequence>
<protein>
    <recommendedName>
        <fullName evidence="2">Fibronectin type-III domain-containing protein</fullName>
    </recommendedName>
</protein>
<dbReference type="FunFam" id="2.60.40.10:FF:000028">
    <property type="entry name" value="Neuronal cell adhesion molecule"/>
    <property type="match status" value="1"/>
</dbReference>
<keyword evidence="1" id="KW-0677">Repeat</keyword>